<dbReference type="PROSITE" id="PS50994">
    <property type="entry name" value="INTEGRASE"/>
    <property type="match status" value="1"/>
</dbReference>
<dbReference type="EMBL" id="CABR01000025">
    <property type="protein sequence ID" value="CBI09336.1"/>
    <property type="molecule type" value="Genomic_DNA"/>
</dbReference>
<name>E6QQ15_9ZZZZ</name>
<dbReference type="InterPro" id="IPR009057">
    <property type="entry name" value="Homeodomain-like_sf"/>
</dbReference>
<dbReference type="PANTHER" id="PTHR35004">
    <property type="entry name" value="TRANSPOSASE RV3428C-RELATED"/>
    <property type="match status" value="1"/>
</dbReference>
<comment type="similarity">
    <text evidence="1">Belongs to the transposase IS21/IS408/IS1162 family.</text>
</comment>
<dbReference type="NCBIfam" id="NF033546">
    <property type="entry name" value="transpos_IS21"/>
    <property type="match status" value="1"/>
</dbReference>
<dbReference type="InterPro" id="IPR054353">
    <property type="entry name" value="IstA-like_C"/>
</dbReference>
<proteinExistence type="inferred from homology"/>
<sequence>MIHKIKALHDGGSGLSVRTIATELGISRNTVRKYLRLDEEAIGQTLTQTARHKELDAHRDYIVHLLRTYPNLSAVKVARKLRQKLDELAVSDRSIRRYVQAIKQEVATAQRRYYEPVLDDIPGVQCQVDPGELRDVLIGGEPHTLHFVVFVLSFSRLMYVGLSFESIDTERFIQLHDEAFRYFGGVPEECVYDQTKLVVIKEVYRELTVNQRFHAYATAAGFRIHACEGYDPESKGKVEAGVKYVKQDCLYGEHFTDTGAVRQHVQEWLNDVANQRLHGTTGRVPQTNFDADEKAYLRSYLAPASIVSPASVERRKSDKTGLISWQANKYSVPMAYQAAFVGVYARDQRLHITDPGNGELIATHTLSAGKGQTIKNTHHYRDHAQRIQHLEQKLRTLLGDVLGECLCAVLKATSPRIYKDQLVAAAKLLETRQPLDMALLADLAQRPSLTASALERYLDAAQRAQERGRDAADTTDINSEPNNKINDRLSQYAVLSSRRVHSSGQEVTHECH</sequence>
<reference evidence="4" key="1">
    <citation type="submission" date="2009-10" db="EMBL/GenBank/DDBJ databases">
        <title>Diversity of trophic interactions inside an arsenic-rich microbial ecosystem.</title>
        <authorList>
            <person name="Bertin P.N."/>
            <person name="Heinrich-Salmeron A."/>
            <person name="Pelletier E."/>
            <person name="Goulhen-Chollet F."/>
            <person name="Arsene-Ploetze F."/>
            <person name="Gallien S."/>
            <person name="Calteau A."/>
            <person name="Vallenet D."/>
            <person name="Casiot C."/>
            <person name="Chane-Woon-Ming B."/>
            <person name="Giloteaux L."/>
            <person name="Barakat M."/>
            <person name="Bonnefoy V."/>
            <person name="Bruneel O."/>
            <person name="Chandler M."/>
            <person name="Cleiss J."/>
            <person name="Duran R."/>
            <person name="Elbaz-Poulichet F."/>
            <person name="Fonknechten N."/>
            <person name="Lauga B."/>
            <person name="Mornico D."/>
            <person name="Ortet P."/>
            <person name="Schaeffer C."/>
            <person name="Siguier P."/>
            <person name="Alexander Thil Smith A."/>
            <person name="Van Dorsselaer A."/>
            <person name="Weissenbach J."/>
            <person name="Medigue C."/>
            <person name="Le Paslier D."/>
        </authorList>
    </citation>
    <scope>NUCLEOTIDE SEQUENCE</scope>
</reference>
<evidence type="ECO:0000313" key="4">
    <source>
        <dbReference type="EMBL" id="CBI09336.1"/>
    </source>
</evidence>
<dbReference type="InterPro" id="IPR036397">
    <property type="entry name" value="RNaseH_sf"/>
</dbReference>
<dbReference type="SUPFAM" id="SSF53098">
    <property type="entry name" value="Ribonuclease H-like"/>
    <property type="match status" value="1"/>
</dbReference>
<comment type="caution">
    <text evidence="4">The sequence shown here is derived from an EMBL/GenBank/DDBJ whole genome shotgun (WGS) entry which is preliminary data.</text>
</comment>
<dbReference type="PANTHER" id="PTHR35004:SF6">
    <property type="entry name" value="TRANSPOSASE"/>
    <property type="match status" value="1"/>
</dbReference>
<feature type="region of interest" description="Disordered" evidence="2">
    <location>
        <begin position="465"/>
        <end position="484"/>
    </location>
</feature>
<dbReference type="Gene3D" id="3.30.420.10">
    <property type="entry name" value="Ribonuclease H-like superfamily/Ribonuclease H"/>
    <property type="match status" value="1"/>
</dbReference>
<dbReference type="Gene3D" id="1.10.10.60">
    <property type="entry name" value="Homeodomain-like"/>
    <property type="match status" value="1"/>
</dbReference>
<dbReference type="EMBL" id="CABR01000084">
    <property type="protein sequence ID" value="CBI10482.1"/>
    <property type="molecule type" value="Genomic_DNA"/>
</dbReference>
<dbReference type="Pfam" id="PF13683">
    <property type="entry name" value="rve_3"/>
    <property type="match status" value="1"/>
</dbReference>
<evidence type="ECO:0000259" key="3">
    <source>
        <dbReference type="PROSITE" id="PS50994"/>
    </source>
</evidence>
<dbReference type="GO" id="GO:0015074">
    <property type="term" value="P:DNA integration"/>
    <property type="evidence" value="ECO:0007669"/>
    <property type="project" value="InterPro"/>
</dbReference>
<protein>
    <submittedName>
        <fullName evidence="4">Transposase of ISCARN89, IS21 family</fullName>
    </submittedName>
</protein>
<dbReference type="InterPro" id="IPR012337">
    <property type="entry name" value="RNaseH-like_sf"/>
</dbReference>
<feature type="compositionally biased region" description="Polar residues" evidence="2">
    <location>
        <begin position="475"/>
        <end position="484"/>
    </location>
</feature>
<accession>E6QQ15</accession>
<gene>
    <name evidence="4" type="primary">istA</name>
    <name evidence="4" type="ORF">CARN7_0061</name>
    <name evidence="5" type="ORF">CARN7_1262</name>
</gene>
<dbReference type="GO" id="GO:0003676">
    <property type="term" value="F:nucleic acid binding"/>
    <property type="evidence" value="ECO:0007669"/>
    <property type="project" value="InterPro"/>
</dbReference>
<evidence type="ECO:0000313" key="5">
    <source>
        <dbReference type="EMBL" id="CBI10482.1"/>
    </source>
</evidence>
<dbReference type="AlphaFoldDB" id="E6QQ15"/>
<dbReference type="InterPro" id="IPR001584">
    <property type="entry name" value="Integrase_cat-core"/>
</dbReference>
<feature type="domain" description="Integrase catalytic" evidence="3">
    <location>
        <begin position="118"/>
        <end position="293"/>
    </location>
</feature>
<evidence type="ECO:0000256" key="2">
    <source>
        <dbReference type="SAM" id="MobiDB-lite"/>
    </source>
</evidence>
<dbReference type="SUPFAM" id="SSF46689">
    <property type="entry name" value="Homeodomain-like"/>
    <property type="match status" value="1"/>
</dbReference>
<evidence type="ECO:0000256" key="1">
    <source>
        <dbReference type="ARBA" id="ARBA00009277"/>
    </source>
</evidence>
<organism evidence="4">
    <name type="scientific">mine drainage metagenome</name>
    <dbReference type="NCBI Taxonomy" id="410659"/>
    <lineage>
        <taxon>unclassified sequences</taxon>
        <taxon>metagenomes</taxon>
        <taxon>ecological metagenomes</taxon>
    </lineage>
</organism>
<dbReference type="Pfam" id="PF22483">
    <property type="entry name" value="Mu-transpos_C_2"/>
    <property type="match status" value="1"/>
</dbReference>